<protein>
    <submittedName>
        <fullName evidence="1">Uncharacterized protein</fullName>
    </submittedName>
</protein>
<evidence type="ECO:0000313" key="2">
    <source>
        <dbReference type="Proteomes" id="UP000680865"/>
    </source>
</evidence>
<organism evidence="1 2">
    <name type="scientific">Winogradskya consettensis</name>
    <dbReference type="NCBI Taxonomy" id="113560"/>
    <lineage>
        <taxon>Bacteria</taxon>
        <taxon>Bacillati</taxon>
        <taxon>Actinomycetota</taxon>
        <taxon>Actinomycetes</taxon>
        <taxon>Micromonosporales</taxon>
        <taxon>Micromonosporaceae</taxon>
        <taxon>Winogradskya</taxon>
    </lineage>
</organism>
<dbReference type="EMBL" id="BOQP01000048">
    <property type="protein sequence ID" value="GIM81638.1"/>
    <property type="molecule type" value="Genomic_DNA"/>
</dbReference>
<evidence type="ECO:0000313" key="1">
    <source>
        <dbReference type="EMBL" id="GIM81638.1"/>
    </source>
</evidence>
<comment type="caution">
    <text evidence="1">The sequence shown here is derived from an EMBL/GenBank/DDBJ whole genome shotgun (WGS) entry which is preliminary data.</text>
</comment>
<name>A0A919SZG5_9ACTN</name>
<accession>A0A919SZG5</accession>
<dbReference type="AlphaFoldDB" id="A0A919SZG5"/>
<reference evidence="1" key="1">
    <citation type="submission" date="2021-03" db="EMBL/GenBank/DDBJ databases">
        <title>Whole genome shotgun sequence of Actinoplanes consettensis NBRC 14913.</title>
        <authorList>
            <person name="Komaki H."/>
            <person name="Tamura T."/>
        </authorList>
    </citation>
    <scope>NUCLEOTIDE SEQUENCE</scope>
    <source>
        <strain evidence="1">NBRC 14913</strain>
    </source>
</reference>
<keyword evidence="2" id="KW-1185">Reference proteome</keyword>
<dbReference type="RefSeq" id="WP_213002160.1">
    <property type="nucleotide sequence ID" value="NZ_BAAATW010000004.1"/>
</dbReference>
<proteinExistence type="predicted"/>
<dbReference type="Proteomes" id="UP000680865">
    <property type="component" value="Unassembled WGS sequence"/>
</dbReference>
<sequence length="187" mass="20649">MKLFLGEGATSTLVGRRAPAASVPCDQDDFRRDAAVLTLHHWPSLRRHLDLDDPSPTLATALWDLAGILTDRARVRESQLQLGALDQGIPAGSHLRAEVAERVLRAQARMSQLDANVERQVEHLARLADETAEFIREQQALRKAEAILRKADYLLDTDNTPHPGSTTAADLTDRTTAVLAAYQELTR</sequence>
<gene>
    <name evidence="1" type="ORF">Aco04nite_77580</name>
</gene>